<proteinExistence type="predicted"/>
<dbReference type="Proteomes" id="UP000789860">
    <property type="component" value="Unassembled WGS sequence"/>
</dbReference>
<sequence>MAQSQSTTHMELDIENQSTLVTDANINIKVTNSVDNSETSSKDTLLHGVKLFLITFDLGCAVFLAALDQTIVSTALPKIVSDFNGLNQIPWVAASYLLTMTSFQPIYGKLSDIFGHKVIFLVAISIFELGSLLCGLATDMISIIIYRAITGIGGGGIMGAKDQGKYQGIIGACFGIASVAGPLLGGAFTDHVNWRWCFLINLPLGAITILVVIFLLRMQKPTGSLLEKLKRVDFLGIIIIILSTVCILLPLNWGGSTYAWDSLVIIVLLCVGIVGFIIFGIVETYVAKEPVVPPYLFKNLNIVSVFLSALFQGMTFFSIIFYAPFYFQVVKNDSATQSGIDFMPYILGAVVSSILIGQLFSRTEKISFRFVTSVASALTVIGCGLTSMWNVNSGYGEYIGYLIISGAGIGITFQSLQLCGQGLVENKYIASFTTLTLFFRIIGAVFGVTISGVVFNNRIAQLLSTLTLPPYFSTQSVYTIYELPLDTRTLVINAYVSAFKLTFEITALFGGLMLISSLFMGNSKPKH</sequence>
<evidence type="ECO:0000313" key="1">
    <source>
        <dbReference type="EMBL" id="CAG8594872.1"/>
    </source>
</evidence>
<feature type="non-terminal residue" evidence="1">
    <location>
        <position position="1"/>
    </location>
</feature>
<feature type="non-terminal residue" evidence="1">
    <location>
        <position position="527"/>
    </location>
</feature>
<reference evidence="1" key="1">
    <citation type="submission" date="2021-06" db="EMBL/GenBank/DDBJ databases">
        <authorList>
            <person name="Kallberg Y."/>
            <person name="Tangrot J."/>
            <person name="Rosling A."/>
        </authorList>
    </citation>
    <scope>NUCLEOTIDE SEQUENCE</scope>
    <source>
        <strain evidence="1">AU212A</strain>
    </source>
</reference>
<comment type="caution">
    <text evidence="1">The sequence shown here is derived from an EMBL/GenBank/DDBJ whole genome shotgun (WGS) entry which is preliminary data.</text>
</comment>
<gene>
    <name evidence="1" type="ORF">SCALOS_LOCUS6714</name>
</gene>
<accession>A0ACA9MKR5</accession>
<organism evidence="1 2">
    <name type="scientific">Scutellospora calospora</name>
    <dbReference type="NCBI Taxonomy" id="85575"/>
    <lineage>
        <taxon>Eukaryota</taxon>
        <taxon>Fungi</taxon>
        <taxon>Fungi incertae sedis</taxon>
        <taxon>Mucoromycota</taxon>
        <taxon>Glomeromycotina</taxon>
        <taxon>Glomeromycetes</taxon>
        <taxon>Diversisporales</taxon>
        <taxon>Gigasporaceae</taxon>
        <taxon>Scutellospora</taxon>
    </lineage>
</organism>
<name>A0ACA9MKR5_9GLOM</name>
<protein>
    <submittedName>
        <fullName evidence="1">6831_t:CDS:1</fullName>
    </submittedName>
</protein>
<keyword evidence="2" id="KW-1185">Reference proteome</keyword>
<evidence type="ECO:0000313" key="2">
    <source>
        <dbReference type="Proteomes" id="UP000789860"/>
    </source>
</evidence>
<dbReference type="EMBL" id="CAJVPM010013430">
    <property type="protein sequence ID" value="CAG8594872.1"/>
    <property type="molecule type" value="Genomic_DNA"/>
</dbReference>